<keyword evidence="5 9" id="KW-0342">GTP-binding</keyword>
<evidence type="ECO:0000256" key="1">
    <source>
        <dbReference type="ARBA" id="ARBA00022475"/>
    </source>
</evidence>
<evidence type="ECO:0000256" key="10">
    <source>
        <dbReference type="SAM" id="MobiDB-lite"/>
    </source>
</evidence>
<dbReference type="NCBIfam" id="TIGR00064">
    <property type="entry name" value="ftsY"/>
    <property type="match status" value="1"/>
</dbReference>
<evidence type="ECO:0000256" key="3">
    <source>
        <dbReference type="ARBA" id="ARBA00022741"/>
    </source>
</evidence>
<dbReference type="AlphaFoldDB" id="A0A239A4L4"/>
<dbReference type="Proteomes" id="UP000198304">
    <property type="component" value="Unassembled WGS sequence"/>
</dbReference>
<dbReference type="GO" id="GO:0005737">
    <property type="term" value="C:cytoplasm"/>
    <property type="evidence" value="ECO:0007669"/>
    <property type="project" value="UniProtKB-SubCell"/>
</dbReference>
<dbReference type="EC" id="3.6.5.4" evidence="9"/>
<dbReference type="RefSeq" id="WP_089281101.1">
    <property type="nucleotide sequence ID" value="NZ_FZOJ01000001.1"/>
</dbReference>
<protein>
    <recommendedName>
        <fullName evidence="9">Signal recognition particle receptor FtsY</fullName>
        <shortName evidence="9">SRP receptor</shortName>
        <ecNumber evidence="9">3.6.5.4</ecNumber>
    </recommendedName>
</protein>
<comment type="function">
    <text evidence="9">Involved in targeting and insertion of nascent membrane proteins into the cytoplasmic membrane. Acts as a receptor for the complex formed by the signal recognition particle (SRP) and the ribosome-nascent chain (RNC).</text>
</comment>
<feature type="domain" description="SRP54-type proteins GTP-binding" evidence="11">
    <location>
        <begin position="391"/>
        <end position="404"/>
    </location>
</feature>
<evidence type="ECO:0000259" key="11">
    <source>
        <dbReference type="PROSITE" id="PS00300"/>
    </source>
</evidence>
<feature type="binding site" evidence="9">
    <location>
        <begin position="306"/>
        <end position="310"/>
    </location>
    <ligand>
        <name>GTP</name>
        <dbReference type="ChEBI" id="CHEBI:37565"/>
    </ligand>
</feature>
<dbReference type="SUPFAM" id="SSF52540">
    <property type="entry name" value="P-loop containing nucleoside triphosphate hydrolases"/>
    <property type="match status" value="1"/>
</dbReference>
<dbReference type="PANTHER" id="PTHR43134:SF1">
    <property type="entry name" value="SIGNAL RECOGNITION PARTICLE RECEPTOR SUBUNIT ALPHA"/>
    <property type="match status" value="1"/>
</dbReference>
<dbReference type="GO" id="GO:0006614">
    <property type="term" value="P:SRP-dependent cotranslational protein targeting to membrane"/>
    <property type="evidence" value="ECO:0007669"/>
    <property type="project" value="InterPro"/>
</dbReference>
<dbReference type="Pfam" id="PF02881">
    <property type="entry name" value="SRP54_N"/>
    <property type="match status" value="1"/>
</dbReference>
<dbReference type="GO" id="GO:0005886">
    <property type="term" value="C:plasma membrane"/>
    <property type="evidence" value="ECO:0007669"/>
    <property type="project" value="UniProtKB-SubCell"/>
</dbReference>
<dbReference type="FunFam" id="3.40.50.300:FF:000053">
    <property type="entry name" value="Signal recognition particle receptor FtsY"/>
    <property type="match status" value="1"/>
</dbReference>
<dbReference type="InterPro" id="IPR042101">
    <property type="entry name" value="SRP54_N_sf"/>
</dbReference>
<name>A0A239A4L4_9FIRM</name>
<reference evidence="12 13" key="1">
    <citation type="submission" date="2017-06" db="EMBL/GenBank/DDBJ databases">
        <authorList>
            <person name="Kim H.J."/>
            <person name="Triplett B.A."/>
        </authorList>
    </citation>
    <scope>NUCLEOTIDE SEQUENCE [LARGE SCALE GENOMIC DNA]</scope>
    <source>
        <strain evidence="12 13">SCA</strain>
    </source>
</reference>
<dbReference type="PROSITE" id="PS00300">
    <property type="entry name" value="SRP54"/>
    <property type="match status" value="1"/>
</dbReference>
<keyword evidence="13" id="KW-1185">Reference proteome</keyword>
<evidence type="ECO:0000256" key="4">
    <source>
        <dbReference type="ARBA" id="ARBA00022801"/>
    </source>
</evidence>
<dbReference type="InterPro" id="IPR003593">
    <property type="entry name" value="AAA+_ATPase"/>
</dbReference>
<comment type="similarity">
    <text evidence="9">Belongs to the GTP-binding SRP family. FtsY subfamily.</text>
</comment>
<dbReference type="SMART" id="SM00963">
    <property type="entry name" value="SRP54_N"/>
    <property type="match status" value="1"/>
</dbReference>
<dbReference type="InterPro" id="IPR036225">
    <property type="entry name" value="SRP/SRP_N"/>
</dbReference>
<evidence type="ECO:0000256" key="5">
    <source>
        <dbReference type="ARBA" id="ARBA00023134"/>
    </source>
</evidence>
<dbReference type="GO" id="GO:0005047">
    <property type="term" value="F:signal recognition particle binding"/>
    <property type="evidence" value="ECO:0007669"/>
    <property type="project" value="TreeGrafter"/>
</dbReference>
<dbReference type="GO" id="GO:0003924">
    <property type="term" value="F:GTPase activity"/>
    <property type="evidence" value="ECO:0007669"/>
    <property type="project" value="UniProtKB-UniRule"/>
</dbReference>
<dbReference type="FunFam" id="1.20.120.140:FF:000002">
    <property type="entry name" value="Signal recognition particle receptor FtsY"/>
    <property type="match status" value="1"/>
</dbReference>
<dbReference type="Gene3D" id="3.40.50.300">
    <property type="entry name" value="P-loop containing nucleotide triphosphate hydrolases"/>
    <property type="match status" value="1"/>
</dbReference>
<keyword evidence="2 9" id="KW-0963">Cytoplasm</keyword>
<feature type="binding site" evidence="9">
    <location>
        <begin position="370"/>
        <end position="373"/>
    </location>
    <ligand>
        <name>GTP</name>
        <dbReference type="ChEBI" id="CHEBI:37565"/>
    </ligand>
</feature>
<dbReference type="Pfam" id="PF00448">
    <property type="entry name" value="SRP54"/>
    <property type="match status" value="1"/>
</dbReference>
<dbReference type="InterPro" id="IPR004390">
    <property type="entry name" value="SR_rcpt_FtsY"/>
</dbReference>
<dbReference type="CDD" id="cd17874">
    <property type="entry name" value="FtsY"/>
    <property type="match status" value="1"/>
</dbReference>
<dbReference type="SUPFAM" id="SSF47364">
    <property type="entry name" value="Domain of the SRP/SRP receptor G-proteins"/>
    <property type="match status" value="1"/>
</dbReference>
<dbReference type="InterPro" id="IPR027417">
    <property type="entry name" value="P-loop_NTPase"/>
</dbReference>
<organism evidence="12 13">
    <name type="scientific">Anaerovirgula multivorans</name>
    <dbReference type="NCBI Taxonomy" id="312168"/>
    <lineage>
        <taxon>Bacteria</taxon>
        <taxon>Bacillati</taxon>
        <taxon>Bacillota</taxon>
        <taxon>Clostridia</taxon>
        <taxon>Peptostreptococcales</taxon>
        <taxon>Natronincolaceae</taxon>
        <taxon>Anaerovirgula</taxon>
    </lineage>
</organism>
<dbReference type="EMBL" id="FZOJ01000001">
    <property type="protein sequence ID" value="SNR90231.1"/>
    <property type="molecule type" value="Genomic_DNA"/>
</dbReference>
<keyword evidence="6 9" id="KW-0472">Membrane</keyword>
<dbReference type="InterPro" id="IPR013822">
    <property type="entry name" value="Signal_recog_particl_SRP54_hlx"/>
</dbReference>
<dbReference type="SMART" id="SM00382">
    <property type="entry name" value="AAA"/>
    <property type="match status" value="1"/>
</dbReference>
<dbReference type="InterPro" id="IPR000897">
    <property type="entry name" value="SRP54_GTPase_dom"/>
</dbReference>
<keyword evidence="7 9" id="KW-0675">Receptor</keyword>
<comment type="subunit">
    <text evidence="9">Part of the signal recognition particle protein translocation system, which is composed of SRP and FtsY.</text>
</comment>
<dbReference type="OrthoDB" id="9804720at2"/>
<sequence length="420" mass="47024">MLKKIWDKLLNKNEKPDEVEEKKQENQGGNEEENPERLELEEDMDLLDTNKVEENEHLAEEEELEVEEIPEDFEANEESFLQEIDEDEEIEVDVEMTAIEEEEIEEQVVDEATEKVSLFKRLKEGLSKTKKGITDKIDVLIKSYQKIDEELFEELEEILIGADIGVSTTMEVIEELKDTVKERKLVEPQEIKEILQEKLTIILNELSFTALNVEPSPSIILVVGVNGVGKTTSIGKIAHKLKKQGKKVVLAAGDTFRAAAIDQLKIWGDRVGVDVIKHQEGSDPAAVVYDAIQAAKARNVDVLICDTAGRLHNKKNLMNELGKVFKVVEREFPEASKEVLLVLDATTGQNAIQQAKTFKEVANISGLVLTKLDGTAKGGIVIAISKELNIPVKLIGVGEKMEDLQEFHSNTFVKALFGEE</sequence>
<evidence type="ECO:0000313" key="12">
    <source>
        <dbReference type="EMBL" id="SNR90231.1"/>
    </source>
</evidence>
<feature type="binding site" evidence="9">
    <location>
        <begin position="224"/>
        <end position="231"/>
    </location>
    <ligand>
        <name>GTP</name>
        <dbReference type="ChEBI" id="CHEBI:37565"/>
    </ligand>
</feature>
<feature type="compositionally biased region" description="Basic and acidic residues" evidence="10">
    <location>
        <begin position="13"/>
        <end position="25"/>
    </location>
</feature>
<evidence type="ECO:0000256" key="6">
    <source>
        <dbReference type="ARBA" id="ARBA00023136"/>
    </source>
</evidence>
<evidence type="ECO:0000256" key="7">
    <source>
        <dbReference type="ARBA" id="ARBA00023170"/>
    </source>
</evidence>
<comment type="catalytic activity">
    <reaction evidence="8 9">
        <text>GTP + H2O = GDP + phosphate + H(+)</text>
        <dbReference type="Rhea" id="RHEA:19669"/>
        <dbReference type="ChEBI" id="CHEBI:15377"/>
        <dbReference type="ChEBI" id="CHEBI:15378"/>
        <dbReference type="ChEBI" id="CHEBI:37565"/>
        <dbReference type="ChEBI" id="CHEBI:43474"/>
        <dbReference type="ChEBI" id="CHEBI:58189"/>
        <dbReference type="EC" id="3.6.5.4"/>
    </reaction>
</comment>
<evidence type="ECO:0000313" key="13">
    <source>
        <dbReference type="Proteomes" id="UP000198304"/>
    </source>
</evidence>
<keyword evidence="4 9" id="KW-0378">Hydrolase</keyword>
<keyword evidence="3 9" id="KW-0547">Nucleotide-binding</keyword>
<dbReference type="HAMAP" id="MF_00920">
    <property type="entry name" value="FtsY"/>
    <property type="match status" value="1"/>
</dbReference>
<dbReference type="PANTHER" id="PTHR43134">
    <property type="entry name" value="SIGNAL RECOGNITION PARTICLE RECEPTOR SUBUNIT ALPHA"/>
    <property type="match status" value="1"/>
</dbReference>
<dbReference type="SMART" id="SM00962">
    <property type="entry name" value="SRP54"/>
    <property type="match status" value="1"/>
</dbReference>
<evidence type="ECO:0000256" key="9">
    <source>
        <dbReference type="HAMAP-Rule" id="MF_00920"/>
    </source>
</evidence>
<feature type="compositionally biased region" description="Acidic residues" evidence="10">
    <location>
        <begin position="30"/>
        <end position="46"/>
    </location>
</feature>
<comment type="subcellular location">
    <subcellularLocation>
        <location evidence="9">Cell membrane</location>
        <topology evidence="9">Peripheral membrane protein</topology>
        <orientation evidence="9">Cytoplasmic side</orientation>
    </subcellularLocation>
    <subcellularLocation>
        <location evidence="9">Cytoplasm</location>
    </subcellularLocation>
</comment>
<evidence type="ECO:0000256" key="2">
    <source>
        <dbReference type="ARBA" id="ARBA00022490"/>
    </source>
</evidence>
<keyword evidence="1 9" id="KW-1003">Cell membrane</keyword>
<dbReference type="GO" id="GO:0005525">
    <property type="term" value="F:GTP binding"/>
    <property type="evidence" value="ECO:0007669"/>
    <property type="project" value="UniProtKB-UniRule"/>
</dbReference>
<accession>A0A239A4L4</accession>
<dbReference type="Gene3D" id="1.20.120.140">
    <property type="entry name" value="Signal recognition particle SRP54, nucleotide-binding domain"/>
    <property type="match status" value="1"/>
</dbReference>
<proteinExistence type="inferred from homology"/>
<feature type="region of interest" description="Disordered" evidence="10">
    <location>
        <begin position="13"/>
        <end position="46"/>
    </location>
</feature>
<evidence type="ECO:0000256" key="8">
    <source>
        <dbReference type="ARBA" id="ARBA00048027"/>
    </source>
</evidence>
<gene>
    <name evidence="9" type="primary">ftsY</name>
    <name evidence="12" type="ORF">SAMN05446037_1001319</name>
</gene>